<organism evidence="10">
    <name type="scientific">Moumouvirus sp. 'Monve'</name>
    <dbReference type="NCBI Taxonomy" id="1128131"/>
    <lineage>
        <taxon>Viruses</taxon>
        <taxon>Varidnaviria</taxon>
        <taxon>Bamfordvirae</taxon>
        <taxon>Nucleocytoviricota</taxon>
        <taxon>Megaviricetes</taxon>
        <taxon>Imitervirales</taxon>
        <taxon>Mimiviridae</taxon>
        <taxon>Megamimivirinae</taxon>
        <taxon>Moumouvirus</taxon>
    </lineage>
</organism>
<dbReference type="Gene3D" id="1.10.10.10">
    <property type="entry name" value="Winged helix-like DNA-binding domain superfamily/Winged helix DNA-binding domain"/>
    <property type="match status" value="1"/>
</dbReference>
<dbReference type="FunFam" id="1.10.10.10:FF:000214">
    <property type="entry name" value="Methylated-DNA--protein-cysteine methyltransferase"/>
    <property type="match status" value="1"/>
</dbReference>
<protein>
    <recommendedName>
        <fullName evidence="3">methylated-DNA--[protein]-cysteine S-methyltransferase</fullName>
        <ecNumber evidence="3">2.1.1.63</ecNumber>
    </recommendedName>
</protein>
<evidence type="ECO:0000256" key="1">
    <source>
        <dbReference type="ARBA" id="ARBA00001286"/>
    </source>
</evidence>
<evidence type="ECO:0000259" key="9">
    <source>
        <dbReference type="Pfam" id="PF01035"/>
    </source>
</evidence>
<dbReference type="EMBL" id="JN885999">
    <property type="protein sequence ID" value="AEX63116.1"/>
    <property type="molecule type" value="Genomic_DNA"/>
</dbReference>
<evidence type="ECO:0000256" key="3">
    <source>
        <dbReference type="ARBA" id="ARBA00011918"/>
    </source>
</evidence>
<evidence type="ECO:0000256" key="4">
    <source>
        <dbReference type="ARBA" id="ARBA00022603"/>
    </source>
</evidence>
<keyword evidence="7" id="KW-0234">DNA repair</keyword>
<dbReference type="InterPro" id="IPR001497">
    <property type="entry name" value="MethylDNA_cys_MeTrfase_AS"/>
</dbReference>
<comment type="similarity">
    <text evidence="2">Belongs to the MGMT family.</text>
</comment>
<keyword evidence="4 10" id="KW-0489">Methyltransferase</keyword>
<keyword evidence="5 10" id="KW-0808">Transferase</keyword>
<keyword evidence="6" id="KW-0227">DNA damage</keyword>
<comment type="catalytic activity">
    <reaction evidence="1">
        <text>a 4-O-methyl-thymidine in DNA + L-cysteinyl-[protein] = a thymidine in DNA + S-methyl-L-cysteinyl-[protein]</text>
        <dbReference type="Rhea" id="RHEA:53428"/>
        <dbReference type="Rhea" id="RHEA-COMP:10131"/>
        <dbReference type="Rhea" id="RHEA-COMP:10132"/>
        <dbReference type="Rhea" id="RHEA-COMP:13555"/>
        <dbReference type="Rhea" id="RHEA-COMP:13556"/>
        <dbReference type="ChEBI" id="CHEBI:29950"/>
        <dbReference type="ChEBI" id="CHEBI:82612"/>
        <dbReference type="ChEBI" id="CHEBI:137386"/>
        <dbReference type="ChEBI" id="CHEBI:137387"/>
        <dbReference type="EC" id="2.1.1.63"/>
    </reaction>
</comment>
<dbReference type="InterPro" id="IPR036388">
    <property type="entry name" value="WH-like_DNA-bd_sf"/>
</dbReference>
<feature type="domain" description="Methylated-DNA-[protein]-cysteine S-methyltransferase DNA binding" evidence="9">
    <location>
        <begin position="71"/>
        <end position="149"/>
    </location>
</feature>
<proteinExistence type="inferred from homology"/>
<dbReference type="InterPro" id="IPR014048">
    <property type="entry name" value="MethylDNA_cys_MeTrfase_DNA-bd"/>
</dbReference>
<dbReference type="CDD" id="cd06445">
    <property type="entry name" value="ATase"/>
    <property type="match status" value="1"/>
</dbReference>
<name>H2EF51_9VIRU</name>
<dbReference type="GO" id="GO:0032259">
    <property type="term" value="P:methylation"/>
    <property type="evidence" value="ECO:0007669"/>
    <property type="project" value="UniProtKB-KW"/>
</dbReference>
<evidence type="ECO:0000256" key="6">
    <source>
        <dbReference type="ARBA" id="ARBA00022763"/>
    </source>
</evidence>
<dbReference type="PROSITE" id="PS00374">
    <property type="entry name" value="MGMT"/>
    <property type="match status" value="1"/>
</dbReference>
<evidence type="ECO:0000256" key="7">
    <source>
        <dbReference type="ARBA" id="ARBA00023204"/>
    </source>
</evidence>
<gene>
    <name evidence="10" type="ORF">mv_L914</name>
</gene>
<sequence length="158" mass="18149">MSQKEYLKTPLGILKIKTTNNKLDKIKFFDPEKNFIFTNPSKPSKYYKYAKKFFLGNYVGNMENLPMNGTEFQKKVWKEILLIPYGKTKTYSDIAVAIGKPTAVRAVANACGKNNIAIFIPCHRVIGKNNIGGYKWGLDKKIWLIKLEKKVKKHICNN</sequence>
<evidence type="ECO:0000256" key="2">
    <source>
        <dbReference type="ARBA" id="ARBA00008711"/>
    </source>
</evidence>
<dbReference type="Pfam" id="PF01035">
    <property type="entry name" value="DNA_binding_1"/>
    <property type="match status" value="1"/>
</dbReference>
<dbReference type="GO" id="GO:0006281">
    <property type="term" value="P:DNA repair"/>
    <property type="evidence" value="ECO:0007669"/>
    <property type="project" value="UniProtKB-KW"/>
</dbReference>
<accession>H2EF51</accession>
<dbReference type="PANTHER" id="PTHR10815:SF13">
    <property type="entry name" value="METHYLATED-DNA--PROTEIN-CYSTEINE METHYLTRANSFERASE"/>
    <property type="match status" value="1"/>
</dbReference>
<dbReference type="NCBIfam" id="TIGR00589">
    <property type="entry name" value="ogt"/>
    <property type="match status" value="1"/>
</dbReference>
<dbReference type="PANTHER" id="PTHR10815">
    <property type="entry name" value="METHYLATED-DNA--PROTEIN-CYSTEINE METHYLTRANSFERASE"/>
    <property type="match status" value="1"/>
</dbReference>
<dbReference type="GO" id="GO:0003908">
    <property type="term" value="F:methylated-DNA-[protein]-cysteine S-methyltransferase activity"/>
    <property type="evidence" value="ECO:0007669"/>
    <property type="project" value="UniProtKB-EC"/>
</dbReference>
<dbReference type="EC" id="2.1.1.63" evidence="3"/>
<dbReference type="InterPro" id="IPR036217">
    <property type="entry name" value="MethylDNA_cys_MeTrfase_DNAb"/>
</dbReference>
<evidence type="ECO:0000256" key="5">
    <source>
        <dbReference type="ARBA" id="ARBA00022679"/>
    </source>
</evidence>
<comment type="catalytic activity">
    <reaction evidence="8">
        <text>a 6-O-methyl-2'-deoxyguanosine in DNA + L-cysteinyl-[protein] = S-methyl-L-cysteinyl-[protein] + a 2'-deoxyguanosine in DNA</text>
        <dbReference type="Rhea" id="RHEA:24000"/>
        <dbReference type="Rhea" id="RHEA-COMP:10131"/>
        <dbReference type="Rhea" id="RHEA-COMP:10132"/>
        <dbReference type="Rhea" id="RHEA-COMP:11367"/>
        <dbReference type="Rhea" id="RHEA-COMP:11368"/>
        <dbReference type="ChEBI" id="CHEBI:29950"/>
        <dbReference type="ChEBI" id="CHEBI:82612"/>
        <dbReference type="ChEBI" id="CHEBI:85445"/>
        <dbReference type="ChEBI" id="CHEBI:85448"/>
        <dbReference type="EC" id="2.1.1.63"/>
    </reaction>
</comment>
<evidence type="ECO:0000313" key="10">
    <source>
        <dbReference type="EMBL" id="AEX63116.1"/>
    </source>
</evidence>
<dbReference type="SUPFAM" id="SSF46767">
    <property type="entry name" value="Methylated DNA-protein cysteine methyltransferase, C-terminal domain"/>
    <property type="match status" value="1"/>
</dbReference>
<evidence type="ECO:0000256" key="8">
    <source>
        <dbReference type="ARBA" id="ARBA00049348"/>
    </source>
</evidence>
<reference evidence="10" key="1">
    <citation type="submission" date="2011-10" db="EMBL/GenBank/DDBJ databases">
        <title>Provirophages and transpovirons: unique mobilome of giant viruses.</title>
        <authorList>
            <person name="Desnues C."/>
            <person name="LaScola B."/>
            <person name="Yutin N."/>
            <person name="Fournous G."/>
            <person name="Koonin E."/>
            <person name="Raoult D."/>
        </authorList>
    </citation>
    <scope>NUCLEOTIDE SEQUENCE</scope>
    <source>
        <strain evidence="10">Mv13-mv</strain>
    </source>
</reference>